<feature type="region of interest" description="Disordered" evidence="1">
    <location>
        <begin position="1"/>
        <end position="27"/>
    </location>
</feature>
<feature type="compositionally biased region" description="Acidic residues" evidence="1">
    <location>
        <begin position="42"/>
        <end position="65"/>
    </location>
</feature>
<evidence type="ECO:0000313" key="3">
    <source>
        <dbReference type="Proteomes" id="UP000002748"/>
    </source>
</evidence>
<sequence length="276" mass="31956">MSGWPEDDPFDEDFDPDYVPGYDEDDDFAEYADDAAELWALDDEDVDELDEDMGDMDDMDEEDMDGLAIPGTYVTHTRLDVEDEDEDEEEESEGGTYDYTPVRLLELAALINSASNMPEDHRSTLVRQLMRHTHISAPRRRKPRRWWKVQTEPDPRGLALLRSGEFGPVGPWVYSAPPPIMEREDPRVRKHRRKNSEEEDKKGKEKAPASKRRKRPSERHYRQHLPRTFMYAHASRELDHPVIPNTNGTIVARYPCVPYVGQFCGPNDSIFCKLTC</sequence>
<protein>
    <submittedName>
        <fullName evidence="2">WD-repeat protein</fullName>
    </submittedName>
</protein>
<accession>J5TDI3</accession>
<comment type="caution">
    <text evidence="2">The sequence shown here is derived from an EMBL/GenBank/DDBJ whole genome shotgun (WGS) entry which is preliminary data.</text>
</comment>
<dbReference type="GeneID" id="25983847"/>
<dbReference type="AlphaFoldDB" id="J5TDI3"/>
<dbReference type="Proteomes" id="UP000002748">
    <property type="component" value="Unassembled WGS sequence"/>
</dbReference>
<feature type="compositionally biased region" description="Basic and acidic residues" evidence="1">
    <location>
        <begin position="195"/>
        <end position="208"/>
    </location>
</feature>
<dbReference type="HOGENOM" id="CLU_1008976_0_0_1"/>
<organism evidence="2 3">
    <name type="scientific">Trichosporon asahii var. asahii (strain ATCC 90039 / CBS 2479 / JCM 2466 / KCTC 7840 / NBRC 103889/ NCYC 2677 / UAMH 7654)</name>
    <name type="common">Yeast</name>
    <dbReference type="NCBI Taxonomy" id="1186058"/>
    <lineage>
        <taxon>Eukaryota</taxon>
        <taxon>Fungi</taxon>
        <taxon>Dikarya</taxon>
        <taxon>Basidiomycota</taxon>
        <taxon>Agaricomycotina</taxon>
        <taxon>Tremellomycetes</taxon>
        <taxon>Trichosporonales</taxon>
        <taxon>Trichosporonaceae</taxon>
        <taxon>Trichosporon</taxon>
    </lineage>
</organism>
<feature type="region of interest" description="Disordered" evidence="1">
    <location>
        <begin position="42"/>
        <end position="99"/>
    </location>
</feature>
<evidence type="ECO:0000313" key="2">
    <source>
        <dbReference type="EMBL" id="EJT50401.1"/>
    </source>
</evidence>
<dbReference type="RefSeq" id="XP_014181457.1">
    <property type="nucleotide sequence ID" value="XM_014325982.1"/>
</dbReference>
<dbReference type="VEuPathDB" id="FungiDB:A1Q1_00333"/>
<feature type="compositionally biased region" description="Basic residues" evidence="1">
    <location>
        <begin position="209"/>
        <end position="223"/>
    </location>
</feature>
<dbReference type="KEGG" id="tasa:A1Q1_00333"/>
<evidence type="ECO:0000256" key="1">
    <source>
        <dbReference type="SAM" id="MobiDB-lite"/>
    </source>
</evidence>
<dbReference type="EMBL" id="ALBS01000110">
    <property type="protein sequence ID" value="EJT50401.1"/>
    <property type="molecule type" value="Genomic_DNA"/>
</dbReference>
<feature type="compositionally biased region" description="Acidic residues" evidence="1">
    <location>
        <begin position="81"/>
        <end position="93"/>
    </location>
</feature>
<reference evidence="2 3" key="1">
    <citation type="journal article" date="2012" name="Eukaryot. Cell">
        <title>Draft genome sequence of CBS 2479, the standard type strain of Trichosporon asahii.</title>
        <authorList>
            <person name="Yang R.Y."/>
            <person name="Li H.T."/>
            <person name="Zhu H."/>
            <person name="Zhou G.P."/>
            <person name="Wang M."/>
            <person name="Wang L."/>
        </authorList>
    </citation>
    <scope>NUCLEOTIDE SEQUENCE [LARGE SCALE GENOMIC DNA]</scope>
    <source>
        <strain evidence="3">ATCC 90039 / CBS 2479 / JCM 2466 / KCTC 7840 / NCYC 2677 / UAMH 7654</strain>
    </source>
</reference>
<proteinExistence type="predicted"/>
<name>J5TDI3_TRIAS</name>
<feature type="region of interest" description="Disordered" evidence="1">
    <location>
        <begin position="174"/>
        <end position="223"/>
    </location>
</feature>
<gene>
    <name evidence="2" type="ORF">A1Q1_00333</name>
</gene>